<dbReference type="InterPro" id="IPR011333">
    <property type="entry name" value="SKP1/BTB/POZ_sf"/>
</dbReference>
<accession>A0A8K0URE9</accession>
<name>A0A8K0URE9_9AGAR</name>
<evidence type="ECO:0000259" key="1">
    <source>
        <dbReference type="PROSITE" id="PS50097"/>
    </source>
</evidence>
<dbReference type="PROSITE" id="PS50097">
    <property type="entry name" value="BTB"/>
    <property type="match status" value="1"/>
</dbReference>
<keyword evidence="3" id="KW-1185">Reference proteome</keyword>
<comment type="caution">
    <text evidence="2">The sequence shown here is derived from an EMBL/GenBank/DDBJ whole genome shotgun (WGS) entry which is preliminary data.</text>
</comment>
<protein>
    <recommendedName>
        <fullName evidence="1">BTB domain-containing protein</fullName>
    </recommendedName>
</protein>
<reference evidence="2" key="1">
    <citation type="journal article" date="2021" name="New Phytol.">
        <title>Evolutionary innovations through gain and loss of genes in the ectomycorrhizal Boletales.</title>
        <authorList>
            <person name="Wu G."/>
            <person name="Miyauchi S."/>
            <person name="Morin E."/>
            <person name="Kuo A."/>
            <person name="Drula E."/>
            <person name="Varga T."/>
            <person name="Kohler A."/>
            <person name="Feng B."/>
            <person name="Cao Y."/>
            <person name="Lipzen A."/>
            <person name="Daum C."/>
            <person name="Hundley H."/>
            <person name="Pangilinan J."/>
            <person name="Johnson J."/>
            <person name="Barry K."/>
            <person name="LaButti K."/>
            <person name="Ng V."/>
            <person name="Ahrendt S."/>
            <person name="Min B."/>
            <person name="Choi I.G."/>
            <person name="Park H."/>
            <person name="Plett J.M."/>
            <person name="Magnuson J."/>
            <person name="Spatafora J.W."/>
            <person name="Nagy L.G."/>
            <person name="Henrissat B."/>
            <person name="Grigoriev I.V."/>
            <person name="Yang Z.L."/>
            <person name="Xu J."/>
            <person name="Martin F.M."/>
        </authorList>
    </citation>
    <scope>NUCLEOTIDE SEQUENCE</scope>
    <source>
        <strain evidence="2">KKN 215</strain>
    </source>
</reference>
<dbReference type="Gene3D" id="3.30.710.10">
    <property type="entry name" value="Potassium Channel Kv1.1, Chain A"/>
    <property type="match status" value="1"/>
</dbReference>
<sequence length="282" mass="32231">MPNNVHPSYWFDDGSIILHVQDTSYKLHRSLIARHSPFLNSLSDTTDDLRIPEGLGVLSEDFDRLLEHLYHDIPLSTDSQLSRLGSILRASSESQLHFPDIHRLAKERFQSLLPQSLEDLSHSERADHALGIAVQYQMYPIQKALFYSVATHMHFEDEESVDGNPDIKLITSATMTPDILKQCKALLDQLIGHFTPILFTVATAGHMACTDVLAEKWMPLVIQPALENNGLCRPIETLQSIIDLDWSRHGLCRDCVQDKRDEWKGEQEVVWNKLDEWLKLKT</sequence>
<dbReference type="Proteomes" id="UP000813824">
    <property type="component" value="Unassembled WGS sequence"/>
</dbReference>
<feature type="domain" description="BTB" evidence="1">
    <location>
        <begin position="14"/>
        <end position="70"/>
    </location>
</feature>
<evidence type="ECO:0000313" key="2">
    <source>
        <dbReference type="EMBL" id="KAH8102383.1"/>
    </source>
</evidence>
<dbReference type="OrthoDB" id="3249359at2759"/>
<dbReference type="AlphaFoldDB" id="A0A8K0URE9"/>
<organism evidence="2 3">
    <name type="scientific">Cristinia sonorae</name>
    <dbReference type="NCBI Taxonomy" id="1940300"/>
    <lineage>
        <taxon>Eukaryota</taxon>
        <taxon>Fungi</taxon>
        <taxon>Dikarya</taxon>
        <taxon>Basidiomycota</taxon>
        <taxon>Agaricomycotina</taxon>
        <taxon>Agaricomycetes</taxon>
        <taxon>Agaricomycetidae</taxon>
        <taxon>Agaricales</taxon>
        <taxon>Pleurotineae</taxon>
        <taxon>Stephanosporaceae</taxon>
        <taxon>Cristinia</taxon>
    </lineage>
</organism>
<evidence type="ECO:0000313" key="3">
    <source>
        <dbReference type="Proteomes" id="UP000813824"/>
    </source>
</evidence>
<proteinExistence type="predicted"/>
<gene>
    <name evidence="2" type="ORF">BXZ70DRAFT_1006314</name>
</gene>
<dbReference type="EMBL" id="JAEVFJ010000009">
    <property type="protein sequence ID" value="KAH8102383.1"/>
    <property type="molecule type" value="Genomic_DNA"/>
</dbReference>
<dbReference type="CDD" id="cd18186">
    <property type="entry name" value="BTB_POZ_ZBTB_KLHL-like"/>
    <property type="match status" value="1"/>
</dbReference>
<dbReference type="InterPro" id="IPR000210">
    <property type="entry name" value="BTB/POZ_dom"/>
</dbReference>